<dbReference type="eggNOG" id="ENOG5032TJB">
    <property type="taxonomic scope" value="Bacteria"/>
</dbReference>
<dbReference type="RefSeq" id="WP_006039977.1">
    <property type="nucleotide sequence ID" value="NZ_AEDD01000012.1"/>
</dbReference>
<keyword evidence="3" id="KW-1185">Reference proteome</keyword>
<feature type="signal peptide" evidence="1">
    <location>
        <begin position="1"/>
        <end position="29"/>
    </location>
</feature>
<evidence type="ECO:0000256" key="1">
    <source>
        <dbReference type="SAM" id="SignalP"/>
    </source>
</evidence>
<accession>E0IEA3</accession>
<dbReference type="OrthoDB" id="2661942at2"/>
<keyword evidence="1" id="KW-0732">Signal</keyword>
<dbReference type="AlphaFoldDB" id="E0IEA3"/>
<proteinExistence type="predicted"/>
<protein>
    <submittedName>
        <fullName evidence="2">Uncharacterized protein</fullName>
    </submittedName>
</protein>
<dbReference type="EMBL" id="AEDD01000012">
    <property type="protein sequence ID" value="EFM08991.1"/>
    <property type="molecule type" value="Genomic_DNA"/>
</dbReference>
<evidence type="ECO:0000313" key="3">
    <source>
        <dbReference type="Proteomes" id="UP000005387"/>
    </source>
</evidence>
<evidence type="ECO:0000313" key="2">
    <source>
        <dbReference type="EMBL" id="EFM08991.1"/>
    </source>
</evidence>
<dbReference type="STRING" id="717606.PaecuDRAFT_3994"/>
<name>E0IEA3_9BACL</name>
<feature type="chain" id="PRO_5003136468" evidence="1">
    <location>
        <begin position="30"/>
        <end position="285"/>
    </location>
</feature>
<gene>
    <name evidence="2" type="ORF">PaecuDRAFT_3994</name>
</gene>
<sequence>MMRGKLRMQSLAACCALLLVASVPASVDAANSKPAPAKDLLQASNLDIAYANNKGTMLLSLGLTKTDDAERYTRTICEPNKPFAIVHSGYQEGDDQGTGRQTAANFAHEAGALFYTKWDGKAAANQTCILSTTDAWSSYKFLAYKPANGEKLTAAIVKRIEAVRQRKVVKHERIGTISQNTAVAVVQYEPRKGENPLAGIALVTPDTTILLPLSGNDDPNSTWRVDDGGVIDASQFRVIVSAKSASGYALGLEWYGAEGNSIYVLKQTGRRFDPIMHQGRYMAPV</sequence>
<reference evidence="2 3" key="1">
    <citation type="submission" date="2010-07" db="EMBL/GenBank/DDBJ databases">
        <title>The draft genome of Paenibacillus curdlanolyticus YK9.</title>
        <authorList>
            <consortium name="US DOE Joint Genome Institute (JGI-PGF)"/>
            <person name="Lucas S."/>
            <person name="Copeland A."/>
            <person name="Lapidus A."/>
            <person name="Cheng J.-F."/>
            <person name="Bruce D."/>
            <person name="Goodwin L."/>
            <person name="Pitluck S."/>
            <person name="Land M.L."/>
            <person name="Hauser L."/>
            <person name="Chang Y.-J."/>
            <person name="Jeffries C."/>
            <person name="Anderson I.J."/>
            <person name="Johnson E."/>
            <person name="Loganathan U."/>
            <person name="Mulhopadhyay B."/>
            <person name="Kyrpides N."/>
            <person name="Woyke T.J."/>
        </authorList>
    </citation>
    <scope>NUCLEOTIDE SEQUENCE [LARGE SCALE GENOMIC DNA]</scope>
    <source>
        <strain evidence="2 3">YK9</strain>
    </source>
</reference>
<dbReference type="Proteomes" id="UP000005387">
    <property type="component" value="Unassembled WGS sequence"/>
</dbReference>
<organism evidence="2 3">
    <name type="scientific">Paenibacillus curdlanolyticus YK9</name>
    <dbReference type="NCBI Taxonomy" id="717606"/>
    <lineage>
        <taxon>Bacteria</taxon>
        <taxon>Bacillati</taxon>
        <taxon>Bacillota</taxon>
        <taxon>Bacilli</taxon>
        <taxon>Bacillales</taxon>
        <taxon>Paenibacillaceae</taxon>
        <taxon>Paenibacillus</taxon>
    </lineage>
</organism>